<dbReference type="InterPro" id="IPR027417">
    <property type="entry name" value="P-loop_NTPase"/>
</dbReference>
<dbReference type="AlphaFoldDB" id="A0A3B5ZRR7"/>
<organism evidence="7">
    <name type="scientific">Triticum aestivum</name>
    <name type="common">Wheat</name>
    <dbReference type="NCBI Taxonomy" id="4565"/>
    <lineage>
        <taxon>Eukaryota</taxon>
        <taxon>Viridiplantae</taxon>
        <taxon>Streptophyta</taxon>
        <taxon>Embryophyta</taxon>
        <taxon>Tracheophyta</taxon>
        <taxon>Spermatophyta</taxon>
        <taxon>Magnoliopsida</taxon>
        <taxon>Liliopsida</taxon>
        <taxon>Poales</taxon>
        <taxon>Poaceae</taxon>
        <taxon>BOP clade</taxon>
        <taxon>Pooideae</taxon>
        <taxon>Triticodae</taxon>
        <taxon>Triticeae</taxon>
        <taxon>Triticinae</taxon>
        <taxon>Triticum</taxon>
    </lineage>
</organism>
<reference evidence="7" key="2">
    <citation type="submission" date="2018-10" db="UniProtKB">
        <authorList>
            <consortium name="EnsemblPlants"/>
        </authorList>
    </citation>
    <scope>IDENTIFICATION</scope>
</reference>
<dbReference type="GO" id="GO:0043531">
    <property type="term" value="F:ADP binding"/>
    <property type="evidence" value="ECO:0007669"/>
    <property type="project" value="InterPro"/>
</dbReference>
<dbReference type="Gramene" id="TraesROB_scaffold_014206_01G000600.1">
    <property type="protein sequence ID" value="TraesROB_scaffold_014206_01G000600.1"/>
    <property type="gene ID" value="TraesROB_scaffold_014206_01G000600"/>
</dbReference>
<evidence type="ECO:0000256" key="4">
    <source>
        <dbReference type="ARBA" id="ARBA00022741"/>
    </source>
</evidence>
<dbReference type="PANTHER" id="PTHR23155:SF988">
    <property type="entry name" value="OS06G0707733 PROTEIN"/>
    <property type="match status" value="1"/>
</dbReference>
<dbReference type="GO" id="GO:0002758">
    <property type="term" value="P:innate immune response-activating signaling pathway"/>
    <property type="evidence" value="ECO:0007669"/>
    <property type="project" value="UniProtKB-ARBA"/>
</dbReference>
<dbReference type="EnsemblPlants" id="TraesCS1D02G093300.1">
    <property type="protein sequence ID" value="TraesCS1D02G093300.1"/>
    <property type="gene ID" value="TraesCS1D02G093300"/>
</dbReference>
<dbReference type="InterPro" id="IPR058922">
    <property type="entry name" value="WHD_DRP"/>
</dbReference>
<dbReference type="OrthoDB" id="684683at2759"/>
<dbReference type="Gene3D" id="3.40.50.300">
    <property type="entry name" value="P-loop containing nucleotide triphosphate hydrolases"/>
    <property type="match status" value="1"/>
</dbReference>
<evidence type="ECO:0000256" key="2">
    <source>
        <dbReference type="ARBA" id="ARBA00022614"/>
    </source>
</evidence>
<keyword evidence="3" id="KW-0677">Repeat</keyword>
<dbReference type="GO" id="GO:0042742">
    <property type="term" value="P:defense response to bacterium"/>
    <property type="evidence" value="ECO:0007669"/>
    <property type="project" value="UniProtKB-ARBA"/>
</dbReference>
<reference evidence="7" key="1">
    <citation type="submission" date="2018-08" db="EMBL/GenBank/DDBJ databases">
        <authorList>
            <person name="Rossello M."/>
        </authorList>
    </citation>
    <scope>NUCLEOTIDE SEQUENCE [LARGE SCALE GENOMIC DNA]</scope>
    <source>
        <strain evidence="7">cv. Chinese Spring</strain>
    </source>
</reference>
<keyword evidence="5" id="KW-0611">Plant defense</keyword>
<dbReference type="SMART" id="SM00382">
    <property type="entry name" value="AAA"/>
    <property type="match status" value="1"/>
</dbReference>
<dbReference type="InterPro" id="IPR042197">
    <property type="entry name" value="Apaf_helical"/>
</dbReference>
<dbReference type="InterPro" id="IPR002182">
    <property type="entry name" value="NB-ARC"/>
</dbReference>
<dbReference type="Pfam" id="PF18052">
    <property type="entry name" value="Rx_N"/>
    <property type="match status" value="1"/>
</dbReference>
<dbReference type="Gene3D" id="1.10.8.430">
    <property type="entry name" value="Helical domain of apoptotic protease-activating factors"/>
    <property type="match status" value="1"/>
</dbReference>
<dbReference type="InterPro" id="IPR003593">
    <property type="entry name" value="AAA+_ATPase"/>
</dbReference>
<dbReference type="Gramene" id="TraesWEE_scaffold_026673_01G000600.1">
    <property type="protein sequence ID" value="TraesWEE_scaffold_026673_01G000600.1"/>
    <property type="gene ID" value="TraesWEE_scaffold_026673_01G000600"/>
</dbReference>
<dbReference type="InterPro" id="IPR036388">
    <property type="entry name" value="WH-like_DNA-bd_sf"/>
</dbReference>
<dbReference type="PANTHER" id="PTHR23155">
    <property type="entry name" value="DISEASE RESISTANCE PROTEIN RP"/>
    <property type="match status" value="1"/>
</dbReference>
<dbReference type="Gramene" id="TraesCAD_scaffold_154103_01G000100.1">
    <property type="protein sequence ID" value="TraesCAD_scaffold_154103_01G000100.1"/>
    <property type="gene ID" value="TraesCAD_scaffold_154103_01G000100"/>
</dbReference>
<dbReference type="SUPFAM" id="SSF52058">
    <property type="entry name" value="L domain-like"/>
    <property type="match status" value="1"/>
</dbReference>
<dbReference type="Pfam" id="PF00931">
    <property type="entry name" value="NB-ARC"/>
    <property type="match status" value="1"/>
</dbReference>
<accession>A0A3B5ZRR7</accession>
<dbReference type="GO" id="GO:0009626">
    <property type="term" value="P:plant-type hypersensitive response"/>
    <property type="evidence" value="ECO:0007669"/>
    <property type="project" value="UniProtKB-ARBA"/>
</dbReference>
<proteinExistence type="inferred from homology"/>
<evidence type="ECO:0000313" key="8">
    <source>
        <dbReference type="Proteomes" id="UP000019116"/>
    </source>
</evidence>
<dbReference type="Gramene" id="TraesCS1D03G0218100.1">
    <property type="protein sequence ID" value="TraesCS1D03G0218100.1.CDS"/>
    <property type="gene ID" value="TraesCS1D03G0218100"/>
</dbReference>
<dbReference type="FunFam" id="1.10.10.10:FF:000322">
    <property type="entry name" value="Probable disease resistance protein At1g63360"/>
    <property type="match status" value="1"/>
</dbReference>
<dbReference type="InterPro" id="IPR032675">
    <property type="entry name" value="LRR_dom_sf"/>
</dbReference>
<comment type="similarity">
    <text evidence="1">Belongs to the disease resistance NB-LRR family.</text>
</comment>
<dbReference type="Gene3D" id="3.80.10.10">
    <property type="entry name" value="Ribonuclease Inhibitor"/>
    <property type="match status" value="1"/>
</dbReference>
<dbReference type="SUPFAM" id="SSF52540">
    <property type="entry name" value="P-loop containing nucleoside triphosphate hydrolases"/>
    <property type="match status" value="1"/>
</dbReference>
<sequence length="797" mass="89423">MVPASVAMDFAVDAALWVLGKALAPVTDGLLESWAASDGLGHNIDALKMELLYAQGMLDNAQGREFRSPALKELLHKLRELAYGADDVLDELDYFRIQDAFDGTYHAAADLDAQGCIDGLLLNARHTARDTAHKLRLSSLCSRGASASHGDPDDEAEGGKQGCLCSIPTRGRHQISSPPASPTNNGGCISKVASRARSAAHIIDTTMNRPQTTPNIVEPELFGRDGQKKSIVDDITHGKYCTNELTVVPLVGPGGIGKTTLTQHIFRELESSFQVSVWICVSLDFNADRLIQEIVNKIPKVNGEKDNASNQELIEQTLKSKRLLLVLDDVWTYHEDEWKKLLAPLKHNDGEKGNVVIVTTRIPKVASMVTTTNSSINVERLSHEDTMSFFEVCVFGDQRPWEDHPELRDVGNRIVTKLKGFPLAAKTVGRLLRNQLTLDHWTRVAESREWELQTNDIDIMPALKLSYDYLPFHLQQCFSYCALFPEDYEFGSKELTHFWIGLGIIRSHDQAKRTEDVALCYLDDLVNHGFFRKNEKENGPRYVIHDLLHDLAVKVSSYECLCIYSSNVRSIQIPASVRHLSIIVENTDVKDIITFKEYNSYLSAPGKRLKVQNLRTLVLFGEYHGNFAKTFRGLFREARALRTIFLSGASYSVDAVLLDFSELVHLCYLRIKSVRNKDMCLPSALFRSYHLEVIDLESWGGSFGSTSEMSNLVKLRHFGVPEHSLKLHSSICEVGKLKFLEELRRFEVGKETKGFELSQLGELTELGGSLGIYNLEKVQKKDEANELKLIHKNHLSI</sequence>
<evidence type="ECO:0000256" key="1">
    <source>
        <dbReference type="ARBA" id="ARBA00008894"/>
    </source>
</evidence>
<keyword evidence="2" id="KW-0433">Leucine-rich repeat</keyword>
<dbReference type="Gene3D" id="1.20.5.4130">
    <property type="match status" value="1"/>
</dbReference>
<dbReference type="Gene3D" id="1.10.10.10">
    <property type="entry name" value="Winged helix-like DNA-binding domain superfamily/Winged helix DNA-binding domain"/>
    <property type="match status" value="1"/>
</dbReference>
<dbReference type="PRINTS" id="PR00364">
    <property type="entry name" value="DISEASERSIST"/>
</dbReference>
<dbReference type="Gramene" id="TraesCLE_scaffold_050932_01G000700.1">
    <property type="protein sequence ID" value="TraesCLE_scaffold_050932_01G000700.1"/>
    <property type="gene ID" value="TraesCLE_scaffold_050932_01G000700"/>
</dbReference>
<keyword evidence="8" id="KW-1185">Reference proteome</keyword>
<evidence type="ECO:0000256" key="5">
    <source>
        <dbReference type="ARBA" id="ARBA00022821"/>
    </source>
</evidence>
<feature type="domain" description="AAA+ ATPase" evidence="6">
    <location>
        <begin position="244"/>
        <end position="382"/>
    </location>
</feature>
<dbReference type="SMR" id="A0A3B5ZRR7"/>
<dbReference type="InterPro" id="IPR044974">
    <property type="entry name" value="Disease_R_plants"/>
</dbReference>
<evidence type="ECO:0000313" key="7">
    <source>
        <dbReference type="EnsemblPlants" id="TraesCS1D02G093300.1"/>
    </source>
</evidence>
<evidence type="ECO:0000259" key="6">
    <source>
        <dbReference type="SMART" id="SM00382"/>
    </source>
</evidence>
<dbReference type="Gramene" id="TraesCS1D02G093300.1">
    <property type="protein sequence ID" value="TraesCS1D02G093300.1"/>
    <property type="gene ID" value="TraesCS1D02G093300"/>
</dbReference>
<dbReference type="InterPro" id="IPR041118">
    <property type="entry name" value="Rx_N"/>
</dbReference>
<dbReference type="STRING" id="4565.A0A3B5ZRR7"/>
<name>A0A3B5ZRR7_WHEAT</name>
<evidence type="ECO:0000256" key="3">
    <source>
        <dbReference type="ARBA" id="ARBA00022737"/>
    </source>
</evidence>
<dbReference type="Pfam" id="PF23559">
    <property type="entry name" value="WHD_DRP"/>
    <property type="match status" value="1"/>
</dbReference>
<keyword evidence="4" id="KW-0547">Nucleotide-binding</keyword>
<dbReference type="Proteomes" id="UP000019116">
    <property type="component" value="Chromosome 1D"/>
</dbReference>
<protein>
    <recommendedName>
        <fullName evidence="6">AAA+ ATPase domain-containing protein</fullName>
    </recommendedName>
</protein>